<dbReference type="EMBL" id="JMCC02000280">
    <property type="protein sequence ID" value="KIG11519.1"/>
    <property type="molecule type" value="Genomic_DNA"/>
</dbReference>
<name>A0A0C1Z2A0_9BACT</name>
<sequence>MALAHADESLVCPAGHLGDLLGAGIGEGVKAQHACVIADVHGLGLDETALTDVAPADVRHRYTIELYEAERSALDDAAIACGVSTRSGAKLARAIVRSWLAHPWHHPPELVSHEFDRDGTGAVHAWPASLKALESEAKWPGSAADPAPVLSTLLSRLDGPDVLEVVVALATQLSDDDRAALIRALGG</sequence>
<reference evidence="1 2" key="1">
    <citation type="submission" date="2014-12" db="EMBL/GenBank/DDBJ databases">
        <title>Genome assembly of Enhygromyxa salina DSM 15201.</title>
        <authorList>
            <person name="Sharma G."/>
            <person name="Subramanian S."/>
        </authorList>
    </citation>
    <scope>NUCLEOTIDE SEQUENCE [LARGE SCALE GENOMIC DNA]</scope>
    <source>
        <strain evidence="1 2">DSM 15201</strain>
    </source>
</reference>
<dbReference type="Proteomes" id="UP000031599">
    <property type="component" value="Unassembled WGS sequence"/>
</dbReference>
<evidence type="ECO:0000313" key="1">
    <source>
        <dbReference type="EMBL" id="KIG11519.1"/>
    </source>
</evidence>
<evidence type="ECO:0000313" key="2">
    <source>
        <dbReference type="Proteomes" id="UP000031599"/>
    </source>
</evidence>
<organism evidence="1 2">
    <name type="scientific">Enhygromyxa salina</name>
    <dbReference type="NCBI Taxonomy" id="215803"/>
    <lineage>
        <taxon>Bacteria</taxon>
        <taxon>Pseudomonadati</taxon>
        <taxon>Myxococcota</taxon>
        <taxon>Polyangia</taxon>
        <taxon>Nannocystales</taxon>
        <taxon>Nannocystaceae</taxon>
        <taxon>Enhygromyxa</taxon>
    </lineage>
</organism>
<protein>
    <submittedName>
        <fullName evidence="1">Uncharacterized protein</fullName>
    </submittedName>
</protein>
<dbReference type="AlphaFoldDB" id="A0A0C1Z2A0"/>
<comment type="caution">
    <text evidence="1">The sequence shown here is derived from an EMBL/GenBank/DDBJ whole genome shotgun (WGS) entry which is preliminary data.</text>
</comment>
<proteinExistence type="predicted"/>
<accession>A0A0C1Z2A0</accession>
<gene>
    <name evidence="1" type="ORF">DB30_03575</name>
</gene>